<dbReference type="Proteomes" id="UP000515135">
    <property type="component" value="Unplaced"/>
</dbReference>
<dbReference type="RefSeq" id="XP_019619692.1">
    <property type="nucleotide sequence ID" value="XM_019764133.1"/>
</dbReference>
<reference evidence="2" key="1">
    <citation type="submission" date="2025-08" db="UniProtKB">
        <authorList>
            <consortium name="RefSeq"/>
        </authorList>
    </citation>
    <scope>IDENTIFICATION</scope>
    <source>
        <tissue evidence="2">Gonad</tissue>
    </source>
</reference>
<dbReference type="KEGG" id="bbel:109466417"/>
<evidence type="ECO:0000313" key="1">
    <source>
        <dbReference type="Proteomes" id="UP000515135"/>
    </source>
</evidence>
<proteinExistence type="predicted"/>
<organism evidence="1 2">
    <name type="scientific">Branchiostoma belcheri</name>
    <name type="common">Amphioxus</name>
    <dbReference type="NCBI Taxonomy" id="7741"/>
    <lineage>
        <taxon>Eukaryota</taxon>
        <taxon>Metazoa</taxon>
        <taxon>Chordata</taxon>
        <taxon>Cephalochordata</taxon>
        <taxon>Leptocardii</taxon>
        <taxon>Amphioxiformes</taxon>
        <taxon>Branchiostomatidae</taxon>
        <taxon>Branchiostoma</taxon>
    </lineage>
</organism>
<sequence length="84" mass="9143">MCNTGIHRTSCAATLEQSIILTRCHGLPSRYLATAAHIIKNQGVRVQNEAKNPRIEDNTPAGIPRLYSLCQDSGSPEAEARKPT</sequence>
<protein>
    <submittedName>
        <fullName evidence="2">Phosphatidylinositol 3,4,5-trisphosphate-dependent Rac exchanger 2 protein-like</fullName>
    </submittedName>
</protein>
<dbReference type="AlphaFoldDB" id="A0A6P4YLV9"/>
<gene>
    <name evidence="2" type="primary">LOC109466417</name>
</gene>
<dbReference type="OrthoDB" id="660555at2759"/>
<evidence type="ECO:0000313" key="2">
    <source>
        <dbReference type="RefSeq" id="XP_019619692.1"/>
    </source>
</evidence>
<name>A0A6P4YLV9_BRABE</name>
<keyword evidence="1" id="KW-1185">Reference proteome</keyword>
<accession>A0A6P4YLV9</accession>
<dbReference type="GeneID" id="109466417"/>